<feature type="transmembrane region" description="Helical" evidence="1">
    <location>
        <begin position="167"/>
        <end position="184"/>
    </location>
</feature>
<dbReference type="EMBL" id="CP116805">
    <property type="protein sequence ID" value="WCL54120.1"/>
    <property type="molecule type" value="Genomic_DNA"/>
</dbReference>
<feature type="transmembrane region" description="Helical" evidence="1">
    <location>
        <begin position="140"/>
        <end position="160"/>
    </location>
</feature>
<sequence length="189" mass="19870">MSLTTILPIAAALGLSAGGLVLAHRAWAARRRAAAGVAGAIALWAASTAIWAETFGAEIGIALALETGALVAFAGILMRAERRPDRDRKERVLTPPPAEPGARWRGLARFMVSGPLAFAAAMAVSVLMATSAPTDPQTRLVIAGLSVPTLWAILMLYSMAEKRMLRSSMYMSIIIAGVTAYSLLPKDPT</sequence>
<evidence type="ECO:0000313" key="3">
    <source>
        <dbReference type="Proteomes" id="UP001217500"/>
    </source>
</evidence>
<dbReference type="RefSeq" id="WP_289503839.1">
    <property type="nucleotide sequence ID" value="NZ_CP116805.1"/>
</dbReference>
<name>A0AAF0BM60_9PROT</name>
<feature type="transmembrane region" description="Helical" evidence="1">
    <location>
        <begin position="6"/>
        <end position="23"/>
    </location>
</feature>
<keyword evidence="3" id="KW-1185">Reference proteome</keyword>
<evidence type="ECO:0000313" key="2">
    <source>
        <dbReference type="EMBL" id="WCL54120.1"/>
    </source>
</evidence>
<proteinExistence type="predicted"/>
<dbReference type="Proteomes" id="UP001217500">
    <property type="component" value="Chromosome"/>
</dbReference>
<dbReference type="AlphaFoldDB" id="A0AAF0BM60"/>
<feature type="transmembrane region" description="Helical" evidence="1">
    <location>
        <begin position="59"/>
        <end position="78"/>
    </location>
</feature>
<accession>A0AAF0BM60</accession>
<feature type="transmembrane region" description="Helical" evidence="1">
    <location>
        <begin position="107"/>
        <end position="128"/>
    </location>
</feature>
<reference evidence="2" key="1">
    <citation type="submission" date="2023-01" db="EMBL/GenBank/DDBJ databases">
        <title>The genome sequence of Kordiimonadaceae bacterium 6D33.</title>
        <authorList>
            <person name="Liu Y."/>
        </authorList>
    </citation>
    <scope>NUCLEOTIDE SEQUENCE</scope>
    <source>
        <strain evidence="2">6D33</strain>
    </source>
</reference>
<keyword evidence="1" id="KW-0472">Membrane</keyword>
<feature type="transmembrane region" description="Helical" evidence="1">
    <location>
        <begin position="35"/>
        <end position="53"/>
    </location>
</feature>
<keyword evidence="1" id="KW-0812">Transmembrane</keyword>
<dbReference type="KEGG" id="gso:PH603_16400"/>
<evidence type="ECO:0000256" key="1">
    <source>
        <dbReference type="SAM" id="Phobius"/>
    </source>
</evidence>
<keyword evidence="1" id="KW-1133">Transmembrane helix</keyword>
<gene>
    <name evidence="2" type="ORF">PH603_16400</name>
</gene>
<protein>
    <submittedName>
        <fullName evidence="2">Uncharacterized protein</fullName>
    </submittedName>
</protein>
<organism evidence="2 3">
    <name type="scientific">Gimibacter soli</name>
    <dbReference type="NCBI Taxonomy" id="3024400"/>
    <lineage>
        <taxon>Bacteria</taxon>
        <taxon>Pseudomonadati</taxon>
        <taxon>Pseudomonadota</taxon>
        <taxon>Alphaproteobacteria</taxon>
        <taxon>Kordiimonadales</taxon>
        <taxon>Temperatibacteraceae</taxon>
        <taxon>Gimibacter</taxon>
    </lineage>
</organism>